<dbReference type="InterPro" id="IPR011055">
    <property type="entry name" value="Dup_hybrid_motif"/>
</dbReference>
<dbReference type="InterPro" id="IPR050570">
    <property type="entry name" value="Cell_wall_metabolism_enzyme"/>
</dbReference>
<sequence length="293" mass="32512">MANNKPKRKKLAKKLLHKYRLVILNEDTFEERLSFRLNRLNVFVVGTSFAVFLIAITTILIAFTPLREYIPGYSSTALKRQVADLTYKTDSLVSVLDYNDRYLNNVKRVLTGEVSPADMEAEAPADSLDKEERPDPSEIDLSPGKEDLALREEVAMEDKYNLVGSAISKTNFVLFPPVSGNISNGYNLEEKHFAVDIAGVSGTPVKTVADGIVIFAEWTVETGYVCIIEHSFGLISVYKHNGSLTKSQGELVKAGEVIATMGNTGELSTGPHLHFELWSNGYPVNPKDYVDFD</sequence>
<proteinExistence type="predicted"/>
<keyword evidence="3" id="KW-0472">Membrane</keyword>
<dbReference type="CDD" id="cd12797">
    <property type="entry name" value="M23_peptidase"/>
    <property type="match status" value="1"/>
</dbReference>
<dbReference type="PANTHER" id="PTHR21666:SF289">
    <property type="entry name" value="L-ALA--D-GLU ENDOPEPTIDASE"/>
    <property type="match status" value="1"/>
</dbReference>
<dbReference type="Proteomes" id="UP000182248">
    <property type="component" value="Unassembled WGS sequence"/>
</dbReference>
<organism evidence="5 6">
    <name type="scientific">Sinomicrobium oceani</name>
    <dbReference type="NCBI Taxonomy" id="1150368"/>
    <lineage>
        <taxon>Bacteria</taxon>
        <taxon>Pseudomonadati</taxon>
        <taxon>Bacteroidota</taxon>
        <taxon>Flavobacteriia</taxon>
        <taxon>Flavobacteriales</taxon>
        <taxon>Flavobacteriaceae</taxon>
        <taxon>Sinomicrobium</taxon>
    </lineage>
</organism>
<dbReference type="RefSeq" id="WP_072318151.1">
    <property type="nucleotide sequence ID" value="NZ_FPJE01000016.1"/>
</dbReference>
<keyword evidence="3" id="KW-0812">Transmembrane</keyword>
<evidence type="ECO:0000256" key="2">
    <source>
        <dbReference type="SAM" id="MobiDB-lite"/>
    </source>
</evidence>
<name>A0A1K1QXK3_9FLAO</name>
<dbReference type="SUPFAM" id="SSF51261">
    <property type="entry name" value="Duplicated hybrid motif"/>
    <property type="match status" value="1"/>
</dbReference>
<feature type="compositionally biased region" description="Basic and acidic residues" evidence="2">
    <location>
        <begin position="127"/>
        <end position="136"/>
    </location>
</feature>
<evidence type="ECO:0000256" key="1">
    <source>
        <dbReference type="ARBA" id="ARBA00022729"/>
    </source>
</evidence>
<evidence type="ECO:0000259" key="4">
    <source>
        <dbReference type="Pfam" id="PF01551"/>
    </source>
</evidence>
<gene>
    <name evidence="5" type="ORF">SAMN02927921_02947</name>
</gene>
<feature type="region of interest" description="Disordered" evidence="2">
    <location>
        <begin position="119"/>
        <end position="143"/>
    </location>
</feature>
<feature type="domain" description="M23ase beta-sheet core" evidence="4">
    <location>
        <begin position="191"/>
        <end position="286"/>
    </location>
</feature>
<reference evidence="5 6" key="1">
    <citation type="submission" date="2016-11" db="EMBL/GenBank/DDBJ databases">
        <authorList>
            <person name="Jaros S."/>
            <person name="Januszkiewicz K."/>
            <person name="Wedrychowicz H."/>
        </authorList>
    </citation>
    <scope>NUCLEOTIDE SEQUENCE [LARGE SCALE GENOMIC DNA]</scope>
    <source>
        <strain evidence="5 6">CGMCC 1.12145</strain>
    </source>
</reference>
<dbReference type="OrthoDB" id="9814377at2"/>
<dbReference type="EMBL" id="FPJE01000016">
    <property type="protein sequence ID" value="SFW64517.1"/>
    <property type="molecule type" value="Genomic_DNA"/>
</dbReference>
<accession>A0A1K1QXK3</accession>
<keyword evidence="1" id="KW-0732">Signal</keyword>
<evidence type="ECO:0000256" key="3">
    <source>
        <dbReference type="SAM" id="Phobius"/>
    </source>
</evidence>
<evidence type="ECO:0000313" key="5">
    <source>
        <dbReference type="EMBL" id="SFW64517.1"/>
    </source>
</evidence>
<dbReference type="PANTHER" id="PTHR21666">
    <property type="entry name" value="PEPTIDASE-RELATED"/>
    <property type="match status" value="1"/>
</dbReference>
<dbReference type="InterPro" id="IPR016047">
    <property type="entry name" value="M23ase_b-sheet_dom"/>
</dbReference>
<evidence type="ECO:0000313" key="6">
    <source>
        <dbReference type="Proteomes" id="UP000182248"/>
    </source>
</evidence>
<dbReference type="STRING" id="1150368.SAMN02927921_02947"/>
<keyword evidence="3" id="KW-1133">Transmembrane helix</keyword>
<protein>
    <submittedName>
        <fullName evidence="5">Peptidase family M23</fullName>
    </submittedName>
</protein>
<keyword evidence="6" id="KW-1185">Reference proteome</keyword>
<dbReference type="Gene3D" id="2.70.70.10">
    <property type="entry name" value="Glucose Permease (Domain IIA)"/>
    <property type="match status" value="1"/>
</dbReference>
<dbReference type="GO" id="GO:0004222">
    <property type="term" value="F:metalloendopeptidase activity"/>
    <property type="evidence" value="ECO:0007669"/>
    <property type="project" value="TreeGrafter"/>
</dbReference>
<dbReference type="Pfam" id="PF01551">
    <property type="entry name" value="Peptidase_M23"/>
    <property type="match status" value="1"/>
</dbReference>
<dbReference type="AlphaFoldDB" id="A0A1K1QXK3"/>
<feature type="transmembrane region" description="Helical" evidence="3">
    <location>
        <begin position="42"/>
        <end position="63"/>
    </location>
</feature>